<dbReference type="InterPro" id="IPR008514">
    <property type="entry name" value="T6SS_Hcp"/>
</dbReference>
<keyword evidence="2" id="KW-1185">Reference proteome</keyword>
<organism evidence="1 2">
    <name type="scientific">Paraburkholderia monticola</name>
    <dbReference type="NCBI Taxonomy" id="1399968"/>
    <lineage>
        <taxon>Bacteria</taxon>
        <taxon>Pseudomonadati</taxon>
        <taxon>Pseudomonadota</taxon>
        <taxon>Betaproteobacteria</taxon>
        <taxon>Burkholderiales</taxon>
        <taxon>Burkholderiaceae</taxon>
        <taxon>Paraburkholderia</taxon>
    </lineage>
</organism>
<dbReference type="STRING" id="1399968.CI15_05165"/>
<dbReference type="AlphaFoldDB" id="A0A149PX19"/>
<protein>
    <submittedName>
        <fullName evidence="1">Hcp1 family type VI secretion system effector</fullName>
    </submittedName>
</protein>
<dbReference type="RefSeq" id="WP_062124969.1">
    <property type="nucleotide sequence ID" value="NZ_LRBG01000004.1"/>
</dbReference>
<dbReference type="Proteomes" id="UP000075613">
    <property type="component" value="Unassembled WGS sequence"/>
</dbReference>
<name>A0A149PX19_9BURK</name>
<comment type="caution">
    <text evidence="1">The sequence shown here is derived from an EMBL/GenBank/DDBJ whole genome shotgun (WGS) entry which is preliminary data.</text>
</comment>
<dbReference type="InterPro" id="IPR053165">
    <property type="entry name" value="HSI-I_assembly_Hcp1"/>
</dbReference>
<dbReference type="Pfam" id="PF05638">
    <property type="entry name" value="T6SS_HCP"/>
    <property type="match status" value="1"/>
</dbReference>
<dbReference type="Gene3D" id="2.30.110.20">
    <property type="entry name" value="Hcp1-like"/>
    <property type="match status" value="1"/>
</dbReference>
<dbReference type="InterPro" id="IPR036624">
    <property type="entry name" value="Hcp1-lik_sf"/>
</dbReference>
<evidence type="ECO:0000313" key="1">
    <source>
        <dbReference type="EMBL" id="KXU89588.1"/>
    </source>
</evidence>
<dbReference type="OrthoDB" id="5066999at2"/>
<accession>A0A149PX19</accession>
<evidence type="ECO:0000313" key="2">
    <source>
        <dbReference type="Proteomes" id="UP000075613"/>
    </source>
</evidence>
<dbReference type="EMBL" id="LRBG01000004">
    <property type="protein sequence ID" value="KXU89588.1"/>
    <property type="molecule type" value="Genomic_DNA"/>
</dbReference>
<dbReference type="SUPFAM" id="SSF141452">
    <property type="entry name" value="Hcp1-like"/>
    <property type="match status" value="1"/>
</dbReference>
<reference evidence="1 2" key="1">
    <citation type="journal article" date="2015" name="Int. J. Syst. Evol. Microbiol.">
        <title>Burkholderia monticola sp. nov., isolated from mountain soil.</title>
        <authorList>
            <person name="Baek I."/>
            <person name="Seo B."/>
            <person name="Lee I."/>
            <person name="Yi H."/>
            <person name="Chun J."/>
        </authorList>
    </citation>
    <scope>NUCLEOTIDE SEQUENCE [LARGE SCALE GENOMIC DNA]</scope>
    <source>
        <strain evidence="1 2">JC2948</strain>
    </source>
</reference>
<dbReference type="PANTHER" id="PTHR36152">
    <property type="entry name" value="CYTOPLASMIC PROTEIN-RELATED"/>
    <property type="match status" value="1"/>
</dbReference>
<dbReference type="PANTHER" id="PTHR36152:SF5">
    <property type="entry name" value="PROTEIN HCP1"/>
    <property type="match status" value="1"/>
</dbReference>
<proteinExistence type="predicted"/>
<sequence length="158" mass="17256">MAQDIFIKINGIDGESQDSAHLNEIDVIGWRWQVAQPSAMLSGSSGGIPKASVSDLEFTHLMDRASPNLARYCFSGEHISEAKLTMRRAGGVPHEYARITIYDVIVSYVEPVGGGHCCHEQVRLSFARMKHEYVLQNNLGGSGGTITALIDVRANRQG</sequence>
<gene>
    <name evidence="1" type="ORF">CI15_05165</name>
</gene>